<dbReference type="PANTHER" id="PTHR10218:SF360">
    <property type="entry name" value="GUANINE NUCLEOTIDE-BINDING PROTEIN SUBUNIT ALPHA HOMOLOG"/>
    <property type="match status" value="1"/>
</dbReference>
<dbReference type="InterPro" id="IPR001019">
    <property type="entry name" value="Gprotein_alpha_su"/>
</dbReference>
<dbReference type="PROSITE" id="PS51882">
    <property type="entry name" value="G_ALPHA"/>
    <property type="match status" value="1"/>
</dbReference>
<dbReference type="PRINTS" id="PR00318">
    <property type="entry name" value="GPROTEINA"/>
</dbReference>
<keyword evidence="2 5" id="KW-0547">Nucleotide-binding</keyword>
<dbReference type="SMART" id="SM00275">
    <property type="entry name" value="G_alpha"/>
    <property type="match status" value="1"/>
</dbReference>
<dbReference type="STRING" id="5364.A0A5C3N9C0"/>
<evidence type="ECO:0000256" key="8">
    <source>
        <dbReference type="SAM" id="MobiDB-lite"/>
    </source>
</evidence>
<feature type="binding site" evidence="6">
    <location>
        <position position="304"/>
    </location>
    <ligand>
        <name>Mg(2+)</name>
        <dbReference type="ChEBI" id="CHEBI:18420"/>
    </ligand>
</feature>
<dbReference type="GO" id="GO:0003924">
    <property type="term" value="F:GTPase activity"/>
    <property type="evidence" value="ECO:0007669"/>
    <property type="project" value="InterPro"/>
</dbReference>
<keyword evidence="10" id="KW-1185">Reference proteome</keyword>
<evidence type="ECO:0000256" key="6">
    <source>
        <dbReference type="PIRSR" id="PIRSR601019-2"/>
    </source>
</evidence>
<dbReference type="SUPFAM" id="SSF47895">
    <property type="entry name" value="Transducin (alpha subunit), insertion domain"/>
    <property type="match status" value="1"/>
</dbReference>
<keyword evidence="3 5" id="KW-0342">GTP-binding</keyword>
<feature type="region of interest" description="Disordered" evidence="8">
    <location>
        <begin position="208"/>
        <end position="230"/>
    </location>
</feature>
<dbReference type="FunFam" id="3.40.50.300:FF:000692">
    <property type="entry name" value="Guanine nucleotide-binding protein subunit alpha"/>
    <property type="match status" value="1"/>
</dbReference>
<feature type="region of interest" description="Disordered" evidence="8">
    <location>
        <begin position="82"/>
        <end position="102"/>
    </location>
</feature>
<evidence type="ECO:0000256" key="7">
    <source>
        <dbReference type="SAM" id="Coils"/>
    </source>
</evidence>
<evidence type="ECO:0000256" key="1">
    <source>
        <dbReference type="ARBA" id="ARBA00022723"/>
    </source>
</evidence>
<name>A0A5C3N9C0_9AGAM</name>
<dbReference type="Gene3D" id="1.10.400.10">
    <property type="entry name" value="GI Alpha 1, domain 2-like"/>
    <property type="match status" value="1"/>
</dbReference>
<dbReference type="InterPro" id="IPR027417">
    <property type="entry name" value="P-loop_NTPase"/>
</dbReference>
<feature type="binding site" evidence="5">
    <location>
        <begin position="397"/>
        <end position="400"/>
    </location>
    <ligand>
        <name>GTP</name>
        <dbReference type="ChEBI" id="CHEBI:37565"/>
    </ligand>
</feature>
<dbReference type="OrthoDB" id="5817230at2759"/>
<accession>A0A5C3N9C0</accession>
<dbReference type="GO" id="GO:0046872">
    <property type="term" value="F:metal ion binding"/>
    <property type="evidence" value="ECO:0007669"/>
    <property type="project" value="UniProtKB-KW"/>
</dbReference>
<proteinExistence type="predicted"/>
<dbReference type="GO" id="GO:0005834">
    <property type="term" value="C:heterotrimeric G-protein complex"/>
    <property type="evidence" value="ECO:0007669"/>
    <property type="project" value="TreeGrafter"/>
</dbReference>
<evidence type="ECO:0000313" key="10">
    <source>
        <dbReference type="Proteomes" id="UP000305948"/>
    </source>
</evidence>
<keyword evidence="6" id="KW-0460">Magnesium</keyword>
<evidence type="ECO:0000256" key="3">
    <source>
        <dbReference type="ARBA" id="ARBA00023134"/>
    </source>
</evidence>
<evidence type="ECO:0000256" key="5">
    <source>
        <dbReference type="PIRSR" id="PIRSR601019-1"/>
    </source>
</evidence>
<dbReference type="Proteomes" id="UP000305948">
    <property type="component" value="Unassembled WGS sequence"/>
</dbReference>
<organism evidence="9 10">
    <name type="scientific">Heliocybe sulcata</name>
    <dbReference type="NCBI Taxonomy" id="5364"/>
    <lineage>
        <taxon>Eukaryota</taxon>
        <taxon>Fungi</taxon>
        <taxon>Dikarya</taxon>
        <taxon>Basidiomycota</taxon>
        <taxon>Agaricomycotina</taxon>
        <taxon>Agaricomycetes</taxon>
        <taxon>Gloeophyllales</taxon>
        <taxon>Gloeophyllaceae</taxon>
        <taxon>Heliocybe</taxon>
    </lineage>
</organism>
<dbReference type="PANTHER" id="PTHR10218">
    <property type="entry name" value="GTP-BINDING PROTEIN ALPHA SUBUNIT"/>
    <property type="match status" value="1"/>
</dbReference>
<dbReference type="GO" id="GO:0001664">
    <property type="term" value="F:G protein-coupled receptor binding"/>
    <property type="evidence" value="ECO:0007669"/>
    <property type="project" value="TreeGrafter"/>
</dbReference>
<gene>
    <name evidence="9" type="ORF">OE88DRAFT_1654345</name>
</gene>
<dbReference type="GO" id="GO:0005525">
    <property type="term" value="F:GTP binding"/>
    <property type="evidence" value="ECO:0007669"/>
    <property type="project" value="UniProtKB-KW"/>
</dbReference>
<dbReference type="Gene3D" id="3.40.50.300">
    <property type="entry name" value="P-loop containing nucleotide triphosphate hydrolases"/>
    <property type="match status" value="1"/>
</dbReference>
<dbReference type="SUPFAM" id="SSF52540">
    <property type="entry name" value="P-loop containing nucleoside triphosphate hydrolases"/>
    <property type="match status" value="1"/>
</dbReference>
<dbReference type="EMBL" id="ML213506">
    <property type="protein sequence ID" value="TFK53943.1"/>
    <property type="molecule type" value="Genomic_DNA"/>
</dbReference>
<sequence length="490" mass="54957">MAQLIIRADCGGGKSTTIKNFQIAYAYHAWTEERASWRAVIQLNLVRSVNAILDVLSKEMSQPASPASPRSMHLPITGETRIVNGNMDSSPSSSGSSLRIQPATDPAFGRRAVLTEEHRNLRSRLQLLRRVQKDLEARLGSAASELTSTDVTTAAPFVDPPLSPALNGTAELQPNPHRPREFFVRSNTGWKTALDKVRPRLSINTRSSEDLNGNFRGDAQPEAGMRKRSMKRRREIGDEITDIIADCREDIRALWTDDVVHSLLVKRKLRLEDTPGFFLDDIDRIATQGYVPSDDDVVRARLRTLGVQEHRLKFERGSEKGREWILYDVGGSRSCRAAWYPFFDDINAIIFLAPISCFDESLVEDRRVNRLDDSLLLWKGLCSCPLLSDVQLIIFLNKYDLLEKKLSSAGGCVYAADYIPGYGSRPNDAQNVANFFKQKFGELLKHNSPEPRGFYAFITSATDTKATGLTLDTVREGILRKYLKEADLVP</sequence>
<dbReference type="AlphaFoldDB" id="A0A5C3N9C0"/>
<dbReference type="GO" id="GO:0007188">
    <property type="term" value="P:adenylate cyclase-modulating G protein-coupled receptor signaling pathway"/>
    <property type="evidence" value="ECO:0007669"/>
    <property type="project" value="TreeGrafter"/>
</dbReference>
<dbReference type="GO" id="GO:0005737">
    <property type="term" value="C:cytoplasm"/>
    <property type="evidence" value="ECO:0007669"/>
    <property type="project" value="TreeGrafter"/>
</dbReference>
<keyword evidence="1 6" id="KW-0479">Metal-binding</keyword>
<reference evidence="9 10" key="1">
    <citation type="journal article" date="2019" name="Nat. Ecol. Evol.">
        <title>Megaphylogeny resolves global patterns of mushroom evolution.</title>
        <authorList>
            <person name="Varga T."/>
            <person name="Krizsan K."/>
            <person name="Foldi C."/>
            <person name="Dima B."/>
            <person name="Sanchez-Garcia M."/>
            <person name="Sanchez-Ramirez S."/>
            <person name="Szollosi G.J."/>
            <person name="Szarkandi J.G."/>
            <person name="Papp V."/>
            <person name="Albert L."/>
            <person name="Andreopoulos W."/>
            <person name="Angelini C."/>
            <person name="Antonin V."/>
            <person name="Barry K.W."/>
            <person name="Bougher N.L."/>
            <person name="Buchanan P."/>
            <person name="Buyck B."/>
            <person name="Bense V."/>
            <person name="Catcheside P."/>
            <person name="Chovatia M."/>
            <person name="Cooper J."/>
            <person name="Damon W."/>
            <person name="Desjardin D."/>
            <person name="Finy P."/>
            <person name="Geml J."/>
            <person name="Haridas S."/>
            <person name="Hughes K."/>
            <person name="Justo A."/>
            <person name="Karasinski D."/>
            <person name="Kautmanova I."/>
            <person name="Kiss B."/>
            <person name="Kocsube S."/>
            <person name="Kotiranta H."/>
            <person name="LaButti K.M."/>
            <person name="Lechner B.E."/>
            <person name="Liimatainen K."/>
            <person name="Lipzen A."/>
            <person name="Lukacs Z."/>
            <person name="Mihaltcheva S."/>
            <person name="Morgado L.N."/>
            <person name="Niskanen T."/>
            <person name="Noordeloos M.E."/>
            <person name="Ohm R.A."/>
            <person name="Ortiz-Santana B."/>
            <person name="Ovrebo C."/>
            <person name="Racz N."/>
            <person name="Riley R."/>
            <person name="Savchenko A."/>
            <person name="Shiryaev A."/>
            <person name="Soop K."/>
            <person name="Spirin V."/>
            <person name="Szebenyi C."/>
            <person name="Tomsovsky M."/>
            <person name="Tulloss R.E."/>
            <person name="Uehling J."/>
            <person name="Grigoriev I.V."/>
            <person name="Vagvolgyi C."/>
            <person name="Papp T."/>
            <person name="Martin F.M."/>
            <person name="Miettinen O."/>
            <person name="Hibbett D.S."/>
            <person name="Nagy L.G."/>
        </authorList>
    </citation>
    <scope>NUCLEOTIDE SEQUENCE [LARGE SCALE GENOMIC DNA]</scope>
    <source>
        <strain evidence="9 10">OMC1185</strain>
    </source>
</reference>
<keyword evidence="7" id="KW-0175">Coiled coil</keyword>
<protein>
    <submittedName>
        <fullName evidence="9">G-alpha-domain-containing protein</fullName>
    </submittedName>
</protein>
<dbReference type="InterPro" id="IPR011025">
    <property type="entry name" value="GproteinA_insert"/>
</dbReference>
<dbReference type="Pfam" id="PF00503">
    <property type="entry name" value="G-alpha"/>
    <property type="match status" value="1"/>
</dbReference>
<keyword evidence="4" id="KW-0807">Transducer</keyword>
<evidence type="ECO:0000313" key="9">
    <source>
        <dbReference type="EMBL" id="TFK53943.1"/>
    </source>
</evidence>
<feature type="coiled-coil region" evidence="7">
    <location>
        <begin position="111"/>
        <end position="138"/>
    </location>
</feature>
<feature type="binding site" evidence="5">
    <location>
        <position position="461"/>
    </location>
    <ligand>
        <name>GTP</name>
        <dbReference type="ChEBI" id="CHEBI:37565"/>
    </ligand>
</feature>
<dbReference type="GO" id="GO:0031683">
    <property type="term" value="F:G-protein beta/gamma-subunit complex binding"/>
    <property type="evidence" value="ECO:0007669"/>
    <property type="project" value="InterPro"/>
</dbReference>
<evidence type="ECO:0000256" key="4">
    <source>
        <dbReference type="ARBA" id="ARBA00023224"/>
    </source>
</evidence>
<evidence type="ECO:0000256" key="2">
    <source>
        <dbReference type="ARBA" id="ARBA00022741"/>
    </source>
</evidence>